<organism evidence="1 2">
    <name type="scientific">Desulfofundulus kuznetsovii (strain DSM 6115 / VKM B-1805 / 17)</name>
    <name type="common">Desulfotomaculum kuznetsovii</name>
    <dbReference type="NCBI Taxonomy" id="760568"/>
    <lineage>
        <taxon>Bacteria</taxon>
        <taxon>Bacillati</taxon>
        <taxon>Bacillota</taxon>
        <taxon>Clostridia</taxon>
        <taxon>Eubacteriales</taxon>
        <taxon>Peptococcaceae</taxon>
        <taxon>Desulfofundulus</taxon>
    </lineage>
</organism>
<accession>A0AAU8P9Y0</accession>
<evidence type="ECO:0000313" key="1">
    <source>
        <dbReference type="EMBL" id="AEG14701.1"/>
    </source>
</evidence>
<name>A0AAU8P9Y0_DESK7</name>
<dbReference type="Proteomes" id="UP000009229">
    <property type="component" value="Chromosome"/>
</dbReference>
<evidence type="ECO:0000313" key="2">
    <source>
        <dbReference type="Proteomes" id="UP000009229"/>
    </source>
</evidence>
<gene>
    <name evidence="1" type="ordered locus">Desku_1114</name>
</gene>
<sequence>MSLTWHGGRVSLTVKQAAREAVNEFIRRVFEDSQQLVPVDTGRLKASGRIETRGNETCIIYDTPYAAVIHEGFRHDPRTGKLIKLDTRTKYLEEPFQLHLPELTSLLQSRVGSALKR</sequence>
<evidence type="ECO:0008006" key="3">
    <source>
        <dbReference type="Google" id="ProtNLM"/>
    </source>
</evidence>
<reference evidence="2" key="1">
    <citation type="submission" date="2011-05" db="EMBL/GenBank/DDBJ databases">
        <title>Complete sequence of Desulfotomaculum kuznetsovii DSM 6115.</title>
        <authorList>
            <person name="Lucas S."/>
            <person name="Han J."/>
            <person name="Lapidus A."/>
            <person name="Cheng J.-F."/>
            <person name="Goodwin L."/>
            <person name="Pitluck S."/>
            <person name="Peters L."/>
            <person name="Mikhailova N."/>
            <person name="Lu M."/>
            <person name="Saunders E."/>
            <person name="Han C."/>
            <person name="Tapia R."/>
            <person name="Land M."/>
            <person name="Hauser L."/>
            <person name="Kyrpides N."/>
            <person name="Ivanova N."/>
            <person name="Pagani I."/>
            <person name="Nazina T."/>
            <person name="Ivanova A."/>
            <person name="Parshina S."/>
            <person name="Kuever J."/>
            <person name="Muyzer G."/>
            <person name="Plugge C."/>
            <person name="Stams A."/>
            <person name="Woyke T."/>
        </authorList>
    </citation>
    <scope>NUCLEOTIDE SEQUENCE [LARGE SCALE GENOMIC DNA]</scope>
    <source>
        <strain evidence="2">DSM 6115 / VKM B-1805 / 17</strain>
    </source>
</reference>
<dbReference type="EMBL" id="CP002770">
    <property type="protein sequence ID" value="AEG14701.1"/>
    <property type="molecule type" value="Genomic_DNA"/>
</dbReference>
<protein>
    <recommendedName>
        <fullName evidence="3">HK97 gp10 family phage protein</fullName>
    </recommendedName>
</protein>
<dbReference type="RefSeq" id="WP_013822216.1">
    <property type="nucleotide sequence ID" value="NC_015573.1"/>
</dbReference>
<dbReference type="KEGG" id="dku:Desku_1114"/>
<dbReference type="AlphaFoldDB" id="A0AAU8P9Y0"/>
<proteinExistence type="predicted"/>
<keyword evidence="2" id="KW-1185">Reference proteome</keyword>